<keyword evidence="5" id="KW-0777">Teichoic acid biosynthesis</keyword>
<comment type="subcellular location">
    <subcellularLocation>
        <location evidence="1">Cell membrane</location>
        <topology evidence="1">Peripheral membrane protein</topology>
    </subcellularLocation>
</comment>
<keyword evidence="6" id="KW-0472">Membrane</keyword>
<comment type="similarity">
    <text evidence="2">Belongs to the CDP-glycerol glycerophosphotransferase family.</text>
</comment>
<dbReference type="Proteomes" id="UP000569903">
    <property type="component" value="Unassembled WGS sequence"/>
</dbReference>
<dbReference type="InterPro" id="IPR007554">
    <property type="entry name" value="Glycerophosphate_synth"/>
</dbReference>
<evidence type="ECO:0000256" key="1">
    <source>
        <dbReference type="ARBA" id="ARBA00004202"/>
    </source>
</evidence>
<proteinExistence type="inferred from homology"/>
<name>A0A841YX67_9LIST</name>
<keyword evidence="4 7" id="KW-0808">Transferase</keyword>
<dbReference type="InterPro" id="IPR043148">
    <property type="entry name" value="TagF_C"/>
</dbReference>
<dbReference type="EMBL" id="JAARQN010000003">
    <property type="protein sequence ID" value="MBC1457166.1"/>
    <property type="molecule type" value="Genomic_DNA"/>
</dbReference>
<dbReference type="GO" id="GO:0047355">
    <property type="term" value="F:CDP-glycerol glycerophosphotransferase activity"/>
    <property type="evidence" value="ECO:0007669"/>
    <property type="project" value="InterPro"/>
</dbReference>
<dbReference type="PANTHER" id="PTHR37316:SF3">
    <property type="entry name" value="TEICHOIC ACID GLYCEROL-PHOSPHATE TRANSFERASE"/>
    <property type="match status" value="1"/>
</dbReference>
<evidence type="ECO:0000256" key="4">
    <source>
        <dbReference type="ARBA" id="ARBA00022679"/>
    </source>
</evidence>
<protein>
    <submittedName>
        <fullName evidence="7">Glycerophosphotransferase</fullName>
    </submittedName>
</protein>
<dbReference type="Pfam" id="PF04464">
    <property type="entry name" value="Glyphos_transf"/>
    <property type="match status" value="1"/>
</dbReference>
<accession>A0A841YX67</accession>
<dbReference type="PANTHER" id="PTHR37316">
    <property type="entry name" value="TEICHOIC ACID GLYCEROL-PHOSPHATE PRIMASE"/>
    <property type="match status" value="1"/>
</dbReference>
<evidence type="ECO:0000256" key="5">
    <source>
        <dbReference type="ARBA" id="ARBA00022944"/>
    </source>
</evidence>
<dbReference type="AlphaFoldDB" id="A0A841YX67"/>
<dbReference type="InterPro" id="IPR051612">
    <property type="entry name" value="Teichoic_Acid_Biosynth"/>
</dbReference>
<dbReference type="Gene3D" id="3.40.50.11820">
    <property type="match status" value="1"/>
</dbReference>
<organism evidence="7 8">
    <name type="scientific">Listeria newyorkensis</name>
    <dbReference type="NCBI Taxonomy" id="1497681"/>
    <lineage>
        <taxon>Bacteria</taxon>
        <taxon>Bacillati</taxon>
        <taxon>Bacillota</taxon>
        <taxon>Bacilli</taxon>
        <taxon>Bacillales</taxon>
        <taxon>Listeriaceae</taxon>
        <taxon>Listeria</taxon>
    </lineage>
</organism>
<keyword evidence="3" id="KW-1003">Cell membrane</keyword>
<dbReference type="InterPro" id="IPR043149">
    <property type="entry name" value="TagF_N"/>
</dbReference>
<dbReference type="GO" id="GO:0005886">
    <property type="term" value="C:plasma membrane"/>
    <property type="evidence" value="ECO:0007669"/>
    <property type="project" value="UniProtKB-SubCell"/>
</dbReference>
<comment type="caution">
    <text evidence="7">The sequence shown here is derived from an EMBL/GenBank/DDBJ whole genome shotgun (WGS) entry which is preliminary data.</text>
</comment>
<dbReference type="SUPFAM" id="SSF53756">
    <property type="entry name" value="UDP-Glycosyltransferase/glycogen phosphorylase"/>
    <property type="match status" value="1"/>
</dbReference>
<dbReference type="GO" id="GO:0019350">
    <property type="term" value="P:teichoic acid biosynthetic process"/>
    <property type="evidence" value="ECO:0007669"/>
    <property type="project" value="UniProtKB-KW"/>
</dbReference>
<evidence type="ECO:0000313" key="7">
    <source>
        <dbReference type="EMBL" id="MBC1457166.1"/>
    </source>
</evidence>
<evidence type="ECO:0000313" key="8">
    <source>
        <dbReference type="Proteomes" id="UP000569903"/>
    </source>
</evidence>
<sequence length="387" mass="44396">MIQRIKQTARLMKKRLEYGCFSYHHWLRPIEKNKIVVSAYYGGGYADSPKAIVAELLPQGFDIVWLVRDGQEKTLPAGVRPVRYGSKQAIHELATAKIWLDNCRQKYSPPKRKQQVYFQTWHGSLALKKIEKDAAKQLQPAYLDRAKRDAKKCDYMMAGSDFCERIYTDSFWFRGEVLASGTPRCDALLKTDAALTQYVAEAFQSKPTTKFALYAPTFRQGENLTAYLQDFTKVHEALQNRFGGEWKILVRLHPNVAKLAKQINYGENILNATDYPDMQELLAVSEWLITDYSSSMFDMAIAGKKVVLYTPDLDNYLKKERAMYFDLKELPFQLTKTPEALVSQMEEFDEADYHKKLAVFQQHIGSYETGNASVMVADKIKEIIAKG</sequence>
<evidence type="ECO:0000256" key="3">
    <source>
        <dbReference type="ARBA" id="ARBA00022475"/>
    </source>
</evidence>
<evidence type="ECO:0000256" key="6">
    <source>
        <dbReference type="ARBA" id="ARBA00023136"/>
    </source>
</evidence>
<evidence type="ECO:0000256" key="2">
    <source>
        <dbReference type="ARBA" id="ARBA00010488"/>
    </source>
</evidence>
<reference evidence="7 8" key="1">
    <citation type="submission" date="2020-03" db="EMBL/GenBank/DDBJ databases">
        <title>Soil Listeria distribution.</title>
        <authorList>
            <person name="Liao J."/>
            <person name="Wiedmann M."/>
        </authorList>
    </citation>
    <scope>NUCLEOTIDE SEQUENCE [LARGE SCALE GENOMIC DNA]</scope>
    <source>
        <strain evidence="7 8">FSL L7-1614</strain>
    </source>
</reference>
<gene>
    <name evidence="7" type="ORF">HB850_05305</name>
</gene>
<dbReference type="Gene3D" id="3.40.50.12580">
    <property type="match status" value="1"/>
</dbReference>
<dbReference type="RefSeq" id="WP_185388489.1">
    <property type="nucleotide sequence ID" value="NZ_JAARQN010000003.1"/>
</dbReference>